<dbReference type="PANTHER" id="PTHR39339">
    <property type="entry name" value="SLR1444 PROTEIN"/>
    <property type="match status" value="1"/>
</dbReference>
<dbReference type="Pfam" id="PF05235">
    <property type="entry name" value="CHAD"/>
    <property type="match status" value="1"/>
</dbReference>
<evidence type="ECO:0000259" key="1">
    <source>
        <dbReference type="PROSITE" id="PS51708"/>
    </source>
</evidence>
<sequence length="326" mass="37170">MSTVTPLSAGAHLERRDLAFWMDQVLKELDSVRSSPKMDAVHDLRVAIRRCRSVAAAMEEIDPDPAWPAMRKVARKLFRALGALRDAQVMNEWVKKLGAENDPVRAHLQVSFESKEPELTEAAVRVVAKFDQRSWRRMGRTLRQRSRLVPPGSLTAECMALERFDAAKELHAKALRTEKPKPWHALRIGLKRFRYTVESLLPEHYALWSENLKRVQDLLGEVHDLDVLLGIVKKSDFVETEDSLNLWRETIGQERQRSIRTYRQLTLGKTSLWNLWRAGLPTNGRVEAAAEARLRATARAADPDLGRTSQVSRIAVAVYQALKRAD</sequence>
<evidence type="ECO:0000313" key="2">
    <source>
        <dbReference type="EMBL" id="MBA0086695.1"/>
    </source>
</evidence>
<dbReference type="Proteomes" id="UP000567293">
    <property type="component" value="Unassembled WGS sequence"/>
</dbReference>
<organism evidence="2 3">
    <name type="scientific">Candidatus Acidiferrum panamense</name>
    <dbReference type="NCBI Taxonomy" id="2741543"/>
    <lineage>
        <taxon>Bacteria</taxon>
        <taxon>Pseudomonadati</taxon>
        <taxon>Acidobacteriota</taxon>
        <taxon>Terriglobia</taxon>
        <taxon>Candidatus Acidiferrales</taxon>
        <taxon>Candidatus Acidiferrum</taxon>
    </lineage>
</organism>
<feature type="non-terminal residue" evidence="2">
    <location>
        <position position="326"/>
    </location>
</feature>
<accession>A0A7V8NT09</accession>
<dbReference type="InterPro" id="IPR007899">
    <property type="entry name" value="CHAD_dom"/>
</dbReference>
<dbReference type="SMART" id="SM00880">
    <property type="entry name" value="CHAD"/>
    <property type="match status" value="1"/>
</dbReference>
<gene>
    <name evidence="2" type="ORF">HRJ53_17070</name>
</gene>
<protein>
    <submittedName>
        <fullName evidence="2">CHAD domain-containing protein</fullName>
    </submittedName>
</protein>
<reference evidence="2" key="1">
    <citation type="submission" date="2020-06" db="EMBL/GenBank/DDBJ databases">
        <title>Legume-microbial interactions unlock mineral nutrients during tropical forest succession.</title>
        <authorList>
            <person name="Epihov D.Z."/>
        </authorList>
    </citation>
    <scope>NUCLEOTIDE SEQUENCE [LARGE SCALE GENOMIC DNA]</scope>
    <source>
        <strain evidence="2">Pan2503</strain>
    </source>
</reference>
<comment type="caution">
    <text evidence="2">The sequence shown here is derived from an EMBL/GenBank/DDBJ whole genome shotgun (WGS) entry which is preliminary data.</text>
</comment>
<dbReference type="AlphaFoldDB" id="A0A7V8NT09"/>
<dbReference type="InterPro" id="IPR038186">
    <property type="entry name" value="CHAD_dom_sf"/>
</dbReference>
<dbReference type="PANTHER" id="PTHR39339:SF1">
    <property type="entry name" value="CHAD DOMAIN-CONTAINING PROTEIN"/>
    <property type="match status" value="1"/>
</dbReference>
<dbReference type="Gene3D" id="1.40.20.10">
    <property type="entry name" value="CHAD domain"/>
    <property type="match status" value="1"/>
</dbReference>
<dbReference type="PROSITE" id="PS51708">
    <property type="entry name" value="CHAD"/>
    <property type="match status" value="1"/>
</dbReference>
<feature type="domain" description="CHAD" evidence="1">
    <location>
        <begin position="1"/>
        <end position="277"/>
    </location>
</feature>
<name>A0A7V8NT09_9BACT</name>
<keyword evidence="3" id="KW-1185">Reference proteome</keyword>
<dbReference type="EMBL" id="JACDQQ010001637">
    <property type="protein sequence ID" value="MBA0086695.1"/>
    <property type="molecule type" value="Genomic_DNA"/>
</dbReference>
<evidence type="ECO:0000313" key="3">
    <source>
        <dbReference type="Proteomes" id="UP000567293"/>
    </source>
</evidence>
<proteinExistence type="predicted"/>